<dbReference type="EMBL" id="JH993937">
    <property type="protein sequence ID" value="ELQ75643.1"/>
    <property type="molecule type" value="Genomic_DNA"/>
</dbReference>
<dbReference type="InParanoid" id="L7JVY8"/>
<accession>L7JVY8</accession>
<evidence type="ECO:0000313" key="1">
    <source>
        <dbReference type="EMBL" id="ELQ75643.1"/>
    </source>
</evidence>
<keyword evidence="2" id="KW-1185">Reference proteome</keyword>
<gene>
    <name evidence="1" type="ORF">THOM_1414</name>
</gene>
<name>L7JVY8_TRAHO</name>
<dbReference type="AlphaFoldDB" id="L7JVY8"/>
<organism evidence="1 2">
    <name type="scientific">Trachipleistophora hominis</name>
    <name type="common">Microsporidian parasite</name>
    <dbReference type="NCBI Taxonomy" id="72359"/>
    <lineage>
        <taxon>Eukaryota</taxon>
        <taxon>Fungi</taxon>
        <taxon>Fungi incertae sedis</taxon>
        <taxon>Microsporidia</taxon>
        <taxon>Pleistophoridae</taxon>
        <taxon>Trachipleistophora</taxon>
    </lineage>
</organism>
<reference evidence="1 2" key="1">
    <citation type="journal article" date="2012" name="PLoS Pathog.">
        <title>The genome of the obligate intracellular parasite Trachipleistophora hominis: new insights into microsporidian genome dynamics and reductive evolution.</title>
        <authorList>
            <person name="Heinz E."/>
            <person name="Williams T.A."/>
            <person name="Nakjang S."/>
            <person name="Noel C.J."/>
            <person name="Swan D.C."/>
            <person name="Goldberg A.V."/>
            <person name="Harris S.R."/>
            <person name="Weinmaier T."/>
            <person name="Markert S."/>
            <person name="Becher D."/>
            <person name="Bernhardt J."/>
            <person name="Dagan T."/>
            <person name="Hacker C."/>
            <person name="Lucocq J.M."/>
            <person name="Schweder T."/>
            <person name="Rattei T."/>
            <person name="Hall N."/>
            <person name="Hirt R.P."/>
            <person name="Embley T.M."/>
        </authorList>
    </citation>
    <scope>NUCLEOTIDE SEQUENCE [LARGE SCALE GENOMIC DNA]</scope>
</reference>
<protein>
    <submittedName>
        <fullName evidence="1">Putative LRR containing protein</fullName>
    </submittedName>
</protein>
<dbReference type="HOGENOM" id="CLU_2414861_0_0_1"/>
<proteinExistence type="predicted"/>
<evidence type="ECO:0000313" key="2">
    <source>
        <dbReference type="Proteomes" id="UP000011185"/>
    </source>
</evidence>
<dbReference type="VEuPathDB" id="MicrosporidiaDB:THOM_1414"/>
<sequence length="92" mass="10904">MATLKACVYRKIDIPISKSLYMKISEMMKKDNHNVWLTDSEIAEFTQHLSLFMDEKVPILYQIDYQTRCDEKLMDRIKKFCFTQHAAGIKHS</sequence>
<dbReference type="Proteomes" id="UP000011185">
    <property type="component" value="Unassembled WGS sequence"/>
</dbReference>